<sequence>MPRSRPSAPAASAALLHVAGPPCGLAHGSGPHSRGFTLPPGPAESLFTAPASHRVPRAQPSRSGSRLSPQFPPAIPDKPKVAQSSSSSRPPCLVAWPCPLICPVFHTAIYL</sequence>
<protein>
    <recommendedName>
        <fullName evidence="4">Secreted protein</fullName>
    </recommendedName>
</protein>
<keyword evidence="3" id="KW-1185">Reference proteome</keyword>
<dbReference type="EMBL" id="JANPWB010000009">
    <property type="protein sequence ID" value="KAJ1149901.1"/>
    <property type="molecule type" value="Genomic_DNA"/>
</dbReference>
<evidence type="ECO:0000313" key="2">
    <source>
        <dbReference type="EMBL" id="KAJ1149901.1"/>
    </source>
</evidence>
<name>A0AAV7RAR4_PLEWA</name>
<dbReference type="Proteomes" id="UP001066276">
    <property type="component" value="Chromosome 5"/>
</dbReference>
<evidence type="ECO:0008006" key="4">
    <source>
        <dbReference type="Google" id="ProtNLM"/>
    </source>
</evidence>
<reference evidence="2" key="1">
    <citation type="journal article" date="2022" name="bioRxiv">
        <title>Sequencing and chromosome-scale assembly of the giantPleurodeles waltlgenome.</title>
        <authorList>
            <person name="Brown T."/>
            <person name="Elewa A."/>
            <person name="Iarovenko S."/>
            <person name="Subramanian E."/>
            <person name="Araus A.J."/>
            <person name="Petzold A."/>
            <person name="Susuki M."/>
            <person name="Suzuki K.-i.T."/>
            <person name="Hayashi T."/>
            <person name="Toyoda A."/>
            <person name="Oliveira C."/>
            <person name="Osipova E."/>
            <person name="Leigh N.D."/>
            <person name="Simon A."/>
            <person name="Yun M.H."/>
        </authorList>
    </citation>
    <scope>NUCLEOTIDE SEQUENCE</scope>
    <source>
        <strain evidence="2">20211129_DDA</strain>
        <tissue evidence="2">Liver</tissue>
    </source>
</reference>
<feature type="region of interest" description="Disordered" evidence="1">
    <location>
        <begin position="24"/>
        <end position="90"/>
    </location>
</feature>
<proteinExistence type="predicted"/>
<comment type="caution">
    <text evidence="2">The sequence shown here is derived from an EMBL/GenBank/DDBJ whole genome shotgun (WGS) entry which is preliminary data.</text>
</comment>
<gene>
    <name evidence="2" type="ORF">NDU88_002700</name>
</gene>
<evidence type="ECO:0000313" key="3">
    <source>
        <dbReference type="Proteomes" id="UP001066276"/>
    </source>
</evidence>
<dbReference type="AlphaFoldDB" id="A0AAV7RAR4"/>
<organism evidence="2 3">
    <name type="scientific">Pleurodeles waltl</name>
    <name type="common">Iberian ribbed newt</name>
    <dbReference type="NCBI Taxonomy" id="8319"/>
    <lineage>
        <taxon>Eukaryota</taxon>
        <taxon>Metazoa</taxon>
        <taxon>Chordata</taxon>
        <taxon>Craniata</taxon>
        <taxon>Vertebrata</taxon>
        <taxon>Euteleostomi</taxon>
        <taxon>Amphibia</taxon>
        <taxon>Batrachia</taxon>
        <taxon>Caudata</taxon>
        <taxon>Salamandroidea</taxon>
        <taxon>Salamandridae</taxon>
        <taxon>Pleurodelinae</taxon>
        <taxon>Pleurodeles</taxon>
    </lineage>
</organism>
<accession>A0AAV7RAR4</accession>
<evidence type="ECO:0000256" key="1">
    <source>
        <dbReference type="SAM" id="MobiDB-lite"/>
    </source>
</evidence>